<sequence length="340" mass="39028">MAENNKLQIRNSTVDFLVFTRDAHEDGIEVRVQDSDVWLTQKAIGQLFNVDRSVVTKHLKNIYESKELSEDSTCANFAQVADNGKTYQYKFYSLSAIIAVGYRINSGRATQFRQWATKVLDTFTKQGYVLDKSRLINGQIFDEDYFDHLISEIQEIRASERRFYQKITDIYSTAADYSLDSQITKDFFATVQNKMHYAVHGNTAAEVIVARADHTKEHMGLTSWHNAPHGKIVKADVSIAKNYLSAAEIKELNEIVTMYLDYATRQARRHIPMTMADWASKLDAFLQFNDAEVLQNKGKVTAAIAKAFAESEFEQYRVIQDCLYQSDFDRLVARTEENKE</sequence>
<dbReference type="Pfam" id="PF13310">
    <property type="entry name" value="Virulence_RhuM"/>
    <property type="match status" value="1"/>
</dbReference>
<organism evidence="1 2">
    <name type="scientific">Blautia hansenii</name>
    <name type="common">Ruminococcus hansenii</name>
    <dbReference type="NCBI Taxonomy" id="1322"/>
    <lineage>
        <taxon>Bacteria</taxon>
        <taxon>Bacillati</taxon>
        <taxon>Bacillota</taxon>
        <taxon>Clostridia</taxon>
        <taxon>Lachnospirales</taxon>
        <taxon>Lachnospiraceae</taxon>
        <taxon>Blautia</taxon>
    </lineage>
</organism>
<gene>
    <name evidence="1" type="ORF">G5A70_09705</name>
</gene>
<comment type="caution">
    <text evidence="1">The sequence shown here is derived from an EMBL/GenBank/DDBJ whole genome shotgun (WGS) entry which is preliminary data.</text>
</comment>
<evidence type="ECO:0000313" key="1">
    <source>
        <dbReference type="EMBL" id="NSJ86435.1"/>
    </source>
</evidence>
<accession>A0ABX2IBT1</accession>
<dbReference type="PIRSF" id="PIRSF015268">
    <property type="entry name" value="Virulence_RhuM"/>
    <property type="match status" value="1"/>
</dbReference>
<keyword evidence="2" id="KW-1185">Reference proteome</keyword>
<dbReference type="Proteomes" id="UP000822142">
    <property type="component" value="Unassembled WGS sequence"/>
</dbReference>
<dbReference type="PANTHER" id="PTHR35810:SF1">
    <property type="entry name" value="CYTOPLASMIC PROTEIN"/>
    <property type="match status" value="1"/>
</dbReference>
<dbReference type="InterPro" id="IPR011204">
    <property type="entry name" value="Virulence_RhuM-like"/>
</dbReference>
<protein>
    <submittedName>
        <fullName evidence="1">Virulence RhuM family protein</fullName>
    </submittedName>
</protein>
<reference evidence="1 2" key="1">
    <citation type="journal article" date="2020" name="Cell Host Microbe">
        <title>Functional and Genomic Variation between Human-Derived Isolates of Lachnospiraceae Reveals Inter- and Intra-Species Diversity.</title>
        <authorList>
            <person name="Sorbara M.T."/>
            <person name="Littmann E.R."/>
            <person name="Fontana E."/>
            <person name="Moody T.U."/>
            <person name="Kohout C.E."/>
            <person name="Gjonbalaj M."/>
            <person name="Eaton V."/>
            <person name="Seok R."/>
            <person name="Leiner I.M."/>
            <person name="Pamer E.G."/>
        </authorList>
    </citation>
    <scope>NUCLEOTIDE SEQUENCE [LARGE SCALE GENOMIC DNA]</scope>
    <source>
        <strain evidence="1 2">MSK.15.26</strain>
    </source>
</reference>
<dbReference type="EMBL" id="JAAITA010000011">
    <property type="protein sequence ID" value="NSJ86435.1"/>
    <property type="molecule type" value="Genomic_DNA"/>
</dbReference>
<evidence type="ECO:0000313" key="2">
    <source>
        <dbReference type="Proteomes" id="UP000822142"/>
    </source>
</evidence>
<dbReference type="RefSeq" id="WP_173749450.1">
    <property type="nucleotide sequence ID" value="NZ_JAAITA010000011.1"/>
</dbReference>
<name>A0ABX2IBT1_BLAHA</name>
<proteinExistence type="predicted"/>
<dbReference type="PANTHER" id="PTHR35810">
    <property type="entry name" value="CYTOPLASMIC PROTEIN-RELATED"/>
    <property type="match status" value="1"/>
</dbReference>